<dbReference type="InterPro" id="IPR004437">
    <property type="entry name" value="ParB/RepB/Spo0J"/>
</dbReference>
<feature type="domain" description="ParB-like N-terminal" evidence="5">
    <location>
        <begin position="26"/>
        <end position="116"/>
    </location>
</feature>
<evidence type="ECO:0000256" key="2">
    <source>
        <dbReference type="ARBA" id="ARBA00006295"/>
    </source>
</evidence>
<dbReference type="SMART" id="SM00470">
    <property type="entry name" value="ParB"/>
    <property type="match status" value="1"/>
</dbReference>
<evidence type="ECO:0000256" key="3">
    <source>
        <dbReference type="ARBA" id="ARBA00022829"/>
    </source>
</evidence>
<reference evidence="6" key="2">
    <citation type="journal article" date="2021" name="PeerJ">
        <title>Extensive microbial diversity within the chicken gut microbiome revealed by metagenomics and culture.</title>
        <authorList>
            <person name="Gilroy R."/>
            <person name="Ravi A."/>
            <person name="Getino M."/>
            <person name="Pursley I."/>
            <person name="Horton D.L."/>
            <person name="Alikhan N.F."/>
            <person name="Baker D."/>
            <person name="Gharbi K."/>
            <person name="Hall N."/>
            <person name="Watson M."/>
            <person name="Adriaenssens E.M."/>
            <person name="Foster-Nyarko E."/>
            <person name="Jarju S."/>
            <person name="Secka A."/>
            <person name="Antonio M."/>
            <person name="Oren A."/>
            <person name="Chaudhuri R.R."/>
            <person name="La Ragione R."/>
            <person name="Hildebrand F."/>
            <person name="Pallen M.J."/>
        </authorList>
    </citation>
    <scope>NUCLEOTIDE SEQUENCE</scope>
    <source>
        <strain evidence="6">ChiBcolR7-354</strain>
    </source>
</reference>
<reference evidence="6" key="1">
    <citation type="submission" date="2020-10" db="EMBL/GenBank/DDBJ databases">
        <authorList>
            <person name="Gilroy R."/>
        </authorList>
    </citation>
    <scope>NUCLEOTIDE SEQUENCE</scope>
    <source>
        <strain evidence="6">ChiBcolR7-354</strain>
    </source>
</reference>
<organism evidence="6 7">
    <name type="scientific">Candidatus Scatomorpha intestinavium</name>
    <dbReference type="NCBI Taxonomy" id="2840922"/>
    <lineage>
        <taxon>Bacteria</taxon>
        <taxon>Bacillati</taxon>
        <taxon>Bacillota</taxon>
        <taxon>Clostridia</taxon>
        <taxon>Eubacteriales</taxon>
        <taxon>Candidatus Scatomorpha</taxon>
    </lineage>
</organism>
<comment type="caution">
    <text evidence="6">The sequence shown here is derived from an EMBL/GenBank/DDBJ whole genome shotgun (WGS) entry which is preliminary data.</text>
</comment>
<dbReference type="NCBIfam" id="TIGR00180">
    <property type="entry name" value="parB_part"/>
    <property type="match status" value="1"/>
</dbReference>
<dbReference type="GO" id="GO:0009295">
    <property type="term" value="C:nucleoid"/>
    <property type="evidence" value="ECO:0007669"/>
    <property type="project" value="UniProtKB-SubCell"/>
</dbReference>
<dbReference type="GO" id="GO:0005694">
    <property type="term" value="C:chromosome"/>
    <property type="evidence" value="ECO:0007669"/>
    <property type="project" value="TreeGrafter"/>
</dbReference>
<gene>
    <name evidence="6" type="ORF">IAB77_07785</name>
</gene>
<dbReference type="CDD" id="cd16393">
    <property type="entry name" value="SPO0J_N"/>
    <property type="match status" value="1"/>
</dbReference>
<dbReference type="GO" id="GO:0045881">
    <property type="term" value="P:positive regulation of sporulation resulting in formation of a cellular spore"/>
    <property type="evidence" value="ECO:0007669"/>
    <property type="project" value="TreeGrafter"/>
</dbReference>
<dbReference type="EMBL" id="DVGA01000080">
    <property type="protein sequence ID" value="HIQ79143.1"/>
    <property type="molecule type" value="Genomic_DNA"/>
</dbReference>
<dbReference type="PANTHER" id="PTHR33375:SF1">
    <property type="entry name" value="CHROMOSOME-PARTITIONING PROTEIN PARB-RELATED"/>
    <property type="match status" value="1"/>
</dbReference>
<dbReference type="FunFam" id="3.90.1530.30:FF:000001">
    <property type="entry name" value="Chromosome partitioning protein ParB"/>
    <property type="match status" value="1"/>
</dbReference>
<evidence type="ECO:0000256" key="4">
    <source>
        <dbReference type="ARBA" id="ARBA00023125"/>
    </source>
</evidence>
<evidence type="ECO:0000313" key="6">
    <source>
        <dbReference type="EMBL" id="HIQ79143.1"/>
    </source>
</evidence>
<sequence>MSAKRGLGTGLGALFGEEEQSKAEVEIVPIARLEPREAQPRVNFEEESLAELAASIEEYGLIQPITVRRLSSGYYQIIAGERRWRASRLAGLSEVPVRIIEADDKLATELALVENLQREDLNPLEEAQGYRTLIEEYGLTQDEAAKRVGKSRPVVTNALRLLALAPEVQQFIEQGLLSAGHARAIAGARTEEKQLDAARAVIKNGLSVRRTEELVKKLNAPEKESPPAGDIVRVDYVKEVTRRLESSLGRKVKLTEGPNSRGRITLEYYGADDREALISALEALRKQ</sequence>
<keyword evidence="3" id="KW-0159">Chromosome partition</keyword>
<dbReference type="Gene3D" id="1.10.10.2830">
    <property type="match status" value="1"/>
</dbReference>
<dbReference type="SUPFAM" id="SSF109709">
    <property type="entry name" value="KorB DNA-binding domain-like"/>
    <property type="match status" value="1"/>
</dbReference>
<comment type="subcellular location">
    <subcellularLocation>
        <location evidence="1">Cytoplasm</location>
        <location evidence="1">Nucleoid</location>
    </subcellularLocation>
</comment>
<name>A0A9D0ZEL1_9FIRM</name>
<dbReference type="GO" id="GO:0003677">
    <property type="term" value="F:DNA binding"/>
    <property type="evidence" value="ECO:0007669"/>
    <property type="project" value="UniProtKB-KW"/>
</dbReference>
<dbReference type="AlphaFoldDB" id="A0A9D0ZEL1"/>
<dbReference type="FunFam" id="1.10.10.2830:FF:000001">
    <property type="entry name" value="Chromosome partitioning protein ParB"/>
    <property type="match status" value="1"/>
</dbReference>
<keyword evidence="4" id="KW-0238">DNA-binding</keyword>
<evidence type="ECO:0000259" key="5">
    <source>
        <dbReference type="SMART" id="SM00470"/>
    </source>
</evidence>
<evidence type="ECO:0000256" key="1">
    <source>
        <dbReference type="ARBA" id="ARBA00004453"/>
    </source>
</evidence>
<dbReference type="Pfam" id="PF17762">
    <property type="entry name" value="HTH_ParB"/>
    <property type="match status" value="1"/>
</dbReference>
<dbReference type="InterPro" id="IPR003115">
    <property type="entry name" value="ParB_N"/>
</dbReference>
<dbReference type="Gene3D" id="3.90.1530.30">
    <property type="match status" value="1"/>
</dbReference>
<comment type="similarity">
    <text evidence="2">Belongs to the ParB family.</text>
</comment>
<dbReference type="InterPro" id="IPR036086">
    <property type="entry name" value="ParB/Sulfiredoxin_sf"/>
</dbReference>
<accession>A0A9D0ZEL1</accession>
<dbReference type="InterPro" id="IPR050336">
    <property type="entry name" value="Chromosome_partition/occlusion"/>
</dbReference>
<dbReference type="PANTHER" id="PTHR33375">
    <property type="entry name" value="CHROMOSOME-PARTITIONING PROTEIN PARB-RELATED"/>
    <property type="match status" value="1"/>
</dbReference>
<evidence type="ECO:0000313" key="7">
    <source>
        <dbReference type="Proteomes" id="UP000824262"/>
    </source>
</evidence>
<protein>
    <submittedName>
        <fullName evidence="6">ParB/RepB/Spo0J family partition protein</fullName>
    </submittedName>
</protein>
<dbReference type="GO" id="GO:0007059">
    <property type="term" value="P:chromosome segregation"/>
    <property type="evidence" value="ECO:0007669"/>
    <property type="project" value="UniProtKB-KW"/>
</dbReference>
<dbReference type="Pfam" id="PF02195">
    <property type="entry name" value="ParB_N"/>
    <property type="match status" value="1"/>
</dbReference>
<dbReference type="SUPFAM" id="SSF110849">
    <property type="entry name" value="ParB/Sulfiredoxin"/>
    <property type="match status" value="1"/>
</dbReference>
<dbReference type="InterPro" id="IPR041468">
    <property type="entry name" value="HTH_ParB/Spo0J"/>
</dbReference>
<proteinExistence type="inferred from homology"/>
<dbReference type="Proteomes" id="UP000824262">
    <property type="component" value="Unassembled WGS sequence"/>
</dbReference>